<keyword evidence="2" id="KW-1185">Reference proteome</keyword>
<dbReference type="STRING" id="1548.CSCA_1923"/>
<evidence type="ECO:0000313" key="1">
    <source>
        <dbReference type="EMBL" id="AKA69048.1"/>
    </source>
</evidence>
<dbReference type="HOGENOM" id="CLU_2381167_0_0_9"/>
<accession>A0A0E3JNC2</accession>
<gene>
    <name evidence="1" type="ORF">CSCA_1923</name>
</gene>
<dbReference type="AlphaFoldDB" id="A0A0E3JNC2"/>
<proteinExistence type="predicted"/>
<dbReference type="KEGG" id="csq:CSCA_1923"/>
<evidence type="ECO:0000313" key="2">
    <source>
        <dbReference type="Proteomes" id="UP000033115"/>
    </source>
</evidence>
<sequence length="94" mass="9823">MVSGVTSSSNCNFRFFVLGGAGSERLPTGGEAPDGSEVCGGVSPAVSFFGIARFSDFGPSWPEVPACPFGVNRKRPGLPVSRILDLPYVLWPCG</sequence>
<protein>
    <submittedName>
        <fullName evidence="1">Uncharacterized protein</fullName>
    </submittedName>
</protein>
<organism evidence="1 2">
    <name type="scientific">Clostridium scatologenes</name>
    <dbReference type="NCBI Taxonomy" id="1548"/>
    <lineage>
        <taxon>Bacteria</taxon>
        <taxon>Bacillati</taxon>
        <taxon>Bacillota</taxon>
        <taxon>Clostridia</taxon>
        <taxon>Eubacteriales</taxon>
        <taxon>Clostridiaceae</taxon>
        <taxon>Clostridium</taxon>
    </lineage>
</organism>
<reference evidence="1 2" key="1">
    <citation type="journal article" date="2015" name="J. Biotechnol.">
        <title>Complete genome sequence of a malodorant-producing acetogen, Clostridium scatologenes ATCC 25775(T).</title>
        <authorList>
            <person name="Zhu Z."/>
            <person name="Guo T."/>
            <person name="Zheng H."/>
            <person name="Song T."/>
            <person name="Ouyang P."/>
            <person name="Xie J."/>
        </authorList>
    </citation>
    <scope>NUCLEOTIDE SEQUENCE [LARGE SCALE GENOMIC DNA]</scope>
    <source>
        <strain evidence="1 2">ATCC 25775</strain>
    </source>
</reference>
<name>A0A0E3JNC2_CLOSL</name>
<dbReference type="Proteomes" id="UP000033115">
    <property type="component" value="Chromosome"/>
</dbReference>
<dbReference type="EMBL" id="CP009933">
    <property type="protein sequence ID" value="AKA69048.1"/>
    <property type="molecule type" value="Genomic_DNA"/>
</dbReference>